<keyword evidence="6" id="KW-1185">Reference proteome</keyword>
<dbReference type="Proteomes" id="UP000585272">
    <property type="component" value="Unassembled WGS sequence"/>
</dbReference>
<dbReference type="InterPro" id="IPR001254">
    <property type="entry name" value="Trypsin_dom"/>
</dbReference>
<dbReference type="PROSITE" id="PS00134">
    <property type="entry name" value="TRYPSIN_HIS"/>
    <property type="match status" value="1"/>
</dbReference>
<name>A0A840IFT2_9ACTN</name>
<feature type="signal peptide" evidence="3">
    <location>
        <begin position="1"/>
        <end position="32"/>
    </location>
</feature>
<dbReference type="InterPro" id="IPR001314">
    <property type="entry name" value="Peptidase_S1A"/>
</dbReference>
<dbReference type="GO" id="GO:0006508">
    <property type="term" value="P:proteolysis"/>
    <property type="evidence" value="ECO:0007669"/>
    <property type="project" value="InterPro"/>
</dbReference>
<dbReference type="PRINTS" id="PR00722">
    <property type="entry name" value="CHYMOTRYPSIN"/>
</dbReference>
<gene>
    <name evidence="5" type="ORF">BDZ31_003468</name>
</gene>
<keyword evidence="2" id="KW-1015">Disulfide bond</keyword>
<dbReference type="SMART" id="SM00020">
    <property type="entry name" value="Tryp_SPc"/>
    <property type="match status" value="1"/>
</dbReference>
<dbReference type="PROSITE" id="PS50240">
    <property type="entry name" value="TRYPSIN_DOM"/>
    <property type="match status" value="1"/>
</dbReference>
<keyword evidence="3" id="KW-0732">Signal</keyword>
<accession>A0A840IFT2</accession>
<protein>
    <recommendedName>
        <fullName evidence="4">Peptidase S1 domain-containing protein</fullName>
    </recommendedName>
</protein>
<dbReference type="PANTHER" id="PTHR24276:SF98">
    <property type="entry name" value="FI18310P1-RELATED"/>
    <property type="match status" value="1"/>
</dbReference>
<dbReference type="Pfam" id="PF00089">
    <property type="entry name" value="Trypsin"/>
    <property type="match status" value="1"/>
</dbReference>
<organism evidence="5 6">
    <name type="scientific">Conexibacter arvalis</name>
    <dbReference type="NCBI Taxonomy" id="912552"/>
    <lineage>
        <taxon>Bacteria</taxon>
        <taxon>Bacillati</taxon>
        <taxon>Actinomycetota</taxon>
        <taxon>Thermoleophilia</taxon>
        <taxon>Solirubrobacterales</taxon>
        <taxon>Conexibacteraceae</taxon>
        <taxon>Conexibacter</taxon>
    </lineage>
</organism>
<dbReference type="AlphaFoldDB" id="A0A840IFT2"/>
<evidence type="ECO:0000259" key="4">
    <source>
        <dbReference type="PROSITE" id="PS50240"/>
    </source>
</evidence>
<dbReference type="InterPro" id="IPR050430">
    <property type="entry name" value="Peptidase_S1"/>
</dbReference>
<feature type="domain" description="Peptidase S1" evidence="4">
    <location>
        <begin position="33"/>
        <end position="302"/>
    </location>
</feature>
<comment type="caution">
    <text evidence="5">The sequence shown here is derived from an EMBL/GenBank/DDBJ whole genome shotgun (WGS) entry which is preliminary data.</text>
</comment>
<evidence type="ECO:0000256" key="2">
    <source>
        <dbReference type="ARBA" id="ARBA00023157"/>
    </source>
</evidence>
<dbReference type="InterPro" id="IPR018114">
    <property type="entry name" value="TRYPSIN_HIS"/>
</dbReference>
<feature type="chain" id="PRO_5032611925" description="Peptidase S1 domain-containing protein" evidence="3">
    <location>
        <begin position="33"/>
        <end position="317"/>
    </location>
</feature>
<dbReference type="InterPro" id="IPR009003">
    <property type="entry name" value="Peptidase_S1_PA"/>
</dbReference>
<dbReference type="Gene3D" id="2.40.10.10">
    <property type="entry name" value="Trypsin-like serine proteases"/>
    <property type="match status" value="1"/>
</dbReference>
<evidence type="ECO:0000313" key="6">
    <source>
        <dbReference type="Proteomes" id="UP000585272"/>
    </source>
</evidence>
<dbReference type="PANTHER" id="PTHR24276">
    <property type="entry name" value="POLYSERASE-RELATED"/>
    <property type="match status" value="1"/>
</dbReference>
<comment type="similarity">
    <text evidence="1">Belongs to the peptidase S1 family.</text>
</comment>
<proteinExistence type="inferred from homology"/>
<evidence type="ECO:0000313" key="5">
    <source>
        <dbReference type="EMBL" id="MBB4663867.1"/>
    </source>
</evidence>
<evidence type="ECO:0000256" key="1">
    <source>
        <dbReference type="ARBA" id="ARBA00007664"/>
    </source>
</evidence>
<evidence type="ECO:0000256" key="3">
    <source>
        <dbReference type="SAM" id="SignalP"/>
    </source>
</evidence>
<sequence>MTWTEIPAALRCAAAAALAAIALLLAPAPAPAVLGGRAIAIEKASWSVALAYNGARYGGDGRQRYLCGGTLIAPTVVLTAAHCVHRTPFRRLGFAQGARIEAIVGRGTLSSAEGQAIGVLSVHYLVRRGGRLAFVTRGGRPLFDRRRAHYDVALLRLAAPAAAVPIKLAGPREAATWRPGRTGVVASWGYFEPRRARPSDRLLSVSMRRLGDAACARRTATWLGAIKVCASGTPRGRGTCRGDSGSGWAVPVRTAGGPAFRLVGITNYAKSTWKRSGCSRNPTTFARVASPTLRKLIQRTVRGLAGVDVVGSGARPR</sequence>
<dbReference type="SUPFAM" id="SSF50494">
    <property type="entry name" value="Trypsin-like serine proteases"/>
    <property type="match status" value="1"/>
</dbReference>
<dbReference type="RefSeq" id="WP_183343590.1">
    <property type="nucleotide sequence ID" value="NZ_JACHNU010000005.1"/>
</dbReference>
<dbReference type="GO" id="GO:0004252">
    <property type="term" value="F:serine-type endopeptidase activity"/>
    <property type="evidence" value="ECO:0007669"/>
    <property type="project" value="InterPro"/>
</dbReference>
<dbReference type="EMBL" id="JACHNU010000005">
    <property type="protein sequence ID" value="MBB4663867.1"/>
    <property type="molecule type" value="Genomic_DNA"/>
</dbReference>
<reference evidence="5 6" key="1">
    <citation type="submission" date="2020-08" db="EMBL/GenBank/DDBJ databases">
        <title>Genomic Encyclopedia of Archaeal and Bacterial Type Strains, Phase II (KMG-II): from individual species to whole genera.</title>
        <authorList>
            <person name="Goeker M."/>
        </authorList>
    </citation>
    <scope>NUCLEOTIDE SEQUENCE [LARGE SCALE GENOMIC DNA]</scope>
    <source>
        <strain evidence="5 6">DSM 23288</strain>
    </source>
</reference>
<dbReference type="InterPro" id="IPR043504">
    <property type="entry name" value="Peptidase_S1_PA_chymotrypsin"/>
</dbReference>